<name>A0A4Z0CBG5_9BURK</name>
<feature type="transmembrane region" description="Helical" evidence="7">
    <location>
        <begin position="212"/>
        <end position="234"/>
    </location>
</feature>
<dbReference type="PIRSF" id="PIRSF006066">
    <property type="entry name" value="HI0050"/>
    <property type="match status" value="1"/>
</dbReference>
<evidence type="ECO:0000256" key="1">
    <source>
        <dbReference type="ARBA" id="ARBA00004429"/>
    </source>
</evidence>
<feature type="transmembrane region" description="Helical" evidence="7">
    <location>
        <begin position="133"/>
        <end position="156"/>
    </location>
</feature>
<feature type="transmembrane region" description="Helical" evidence="7">
    <location>
        <begin position="270"/>
        <end position="292"/>
    </location>
</feature>
<keyword evidence="10" id="KW-1185">Reference proteome</keyword>
<comment type="function">
    <text evidence="7">Part of the tripartite ATP-independent periplasmic (TRAP) transport system.</text>
</comment>
<dbReference type="NCBIfam" id="TIGR00786">
    <property type="entry name" value="dctM"/>
    <property type="match status" value="1"/>
</dbReference>
<keyword evidence="4 7" id="KW-0812">Transmembrane</keyword>
<reference evidence="9 10" key="1">
    <citation type="submission" date="2019-03" db="EMBL/GenBank/DDBJ databases">
        <title>Ramlibacter henchirensis DSM 14656, whole genome shotgun sequence.</title>
        <authorList>
            <person name="Zhang X."/>
            <person name="Feng G."/>
            <person name="Zhu H."/>
        </authorList>
    </citation>
    <scope>NUCLEOTIDE SEQUENCE [LARGE SCALE GENOMIC DNA]</scope>
    <source>
        <strain evidence="9 10">DSM 14656</strain>
    </source>
</reference>
<dbReference type="PANTHER" id="PTHR33362:SF3">
    <property type="entry name" value="SIALIC ACID TRAP TRANSPORTER PERMEASE PROTEIN SIAT"/>
    <property type="match status" value="1"/>
</dbReference>
<dbReference type="InterPro" id="IPR010656">
    <property type="entry name" value="DctM"/>
</dbReference>
<dbReference type="EMBL" id="SMLM01000001">
    <property type="protein sequence ID" value="TFZ07465.1"/>
    <property type="molecule type" value="Genomic_DNA"/>
</dbReference>
<evidence type="ECO:0000259" key="8">
    <source>
        <dbReference type="Pfam" id="PF06808"/>
    </source>
</evidence>
<organism evidence="9 10">
    <name type="scientific">Ramlibacter henchirensis</name>
    <dbReference type="NCBI Taxonomy" id="204072"/>
    <lineage>
        <taxon>Bacteria</taxon>
        <taxon>Pseudomonadati</taxon>
        <taxon>Pseudomonadota</taxon>
        <taxon>Betaproteobacteria</taxon>
        <taxon>Burkholderiales</taxon>
        <taxon>Comamonadaceae</taxon>
        <taxon>Ramlibacter</taxon>
    </lineage>
</organism>
<feature type="transmembrane region" description="Helical" evidence="7">
    <location>
        <begin position="55"/>
        <end position="77"/>
    </location>
</feature>
<evidence type="ECO:0000256" key="7">
    <source>
        <dbReference type="RuleBase" id="RU369079"/>
    </source>
</evidence>
<evidence type="ECO:0000256" key="6">
    <source>
        <dbReference type="ARBA" id="ARBA00023136"/>
    </source>
</evidence>
<dbReference type="GO" id="GO:0022857">
    <property type="term" value="F:transmembrane transporter activity"/>
    <property type="evidence" value="ECO:0007669"/>
    <property type="project" value="UniProtKB-UniRule"/>
</dbReference>
<keyword evidence="6 7" id="KW-0472">Membrane</keyword>
<comment type="subcellular location">
    <subcellularLocation>
        <location evidence="1 7">Cell inner membrane</location>
        <topology evidence="1 7">Multi-pass membrane protein</topology>
    </subcellularLocation>
</comment>
<gene>
    <name evidence="9" type="ORF">EZ313_03135</name>
</gene>
<comment type="caution">
    <text evidence="9">The sequence shown here is derived from an EMBL/GenBank/DDBJ whole genome shotgun (WGS) entry which is preliminary data.</text>
</comment>
<evidence type="ECO:0000313" key="10">
    <source>
        <dbReference type="Proteomes" id="UP000298180"/>
    </source>
</evidence>
<keyword evidence="2" id="KW-1003">Cell membrane</keyword>
<dbReference type="InterPro" id="IPR004681">
    <property type="entry name" value="TRAP_DctM"/>
</dbReference>
<dbReference type="GO" id="GO:0005886">
    <property type="term" value="C:plasma membrane"/>
    <property type="evidence" value="ECO:0007669"/>
    <property type="project" value="UniProtKB-SubCell"/>
</dbReference>
<dbReference type="Pfam" id="PF06808">
    <property type="entry name" value="DctM"/>
    <property type="match status" value="1"/>
</dbReference>
<dbReference type="Proteomes" id="UP000298180">
    <property type="component" value="Unassembled WGS sequence"/>
</dbReference>
<feature type="transmembrane region" description="Helical" evidence="7">
    <location>
        <begin position="240"/>
        <end position="258"/>
    </location>
</feature>
<keyword evidence="7" id="KW-0813">Transport</keyword>
<proteinExistence type="inferred from homology"/>
<feature type="transmembrane region" description="Helical" evidence="7">
    <location>
        <begin position="395"/>
        <end position="419"/>
    </location>
</feature>
<keyword evidence="5 7" id="KW-1133">Transmembrane helix</keyword>
<protein>
    <recommendedName>
        <fullName evidence="7">TRAP transporter large permease protein</fullName>
    </recommendedName>
</protein>
<accession>A0A4Z0CBG5</accession>
<dbReference type="PANTHER" id="PTHR33362">
    <property type="entry name" value="SIALIC ACID TRAP TRANSPORTER PERMEASE PROTEIN SIAT-RELATED"/>
    <property type="match status" value="1"/>
</dbReference>
<sequence length="425" mass="45182">MSLTAITLFFLLLLTGAPVAIALGLGSALALWWFDMPLAVMAQRIVNSLDSTTLLAVPMFIFAAALFNVTGLTTQLFDFIRMVIGRIRGGLGYVTVLTHLVFSGVSGAALADIGALGRIQIDMMREQGYKDNFSAGICMAAATLGPIFPPSIPLVIFAMAAEVSPVKVLIAGIFPALIIALFLMGMVWWVGRRAGLPRDDISVTRGEFTSRLWFAMPALMAPVVLIGGILLGWFGETEAAAVTVVYALAAGLFFYRALTWRGFVEALRETVRSTAGVMLIVGAAALFAWVLTIDQVPTKAADLLLGLSKDPWVLLVIVNLLLLVIGMILETIAAILILTPIIVPALVAAGVDPVHLGVVVVLNLMIGLLTPPVGMSLYMVSTVSGMPVERVIRAALPWIGCLLLSLAAVTFLPAASTWLPNLMLK</sequence>
<feature type="domain" description="TRAP C4-dicarboxylate transport system permease DctM subunit" evidence="8">
    <location>
        <begin position="7"/>
        <end position="414"/>
    </location>
</feature>
<feature type="transmembrane region" description="Helical" evidence="7">
    <location>
        <begin position="354"/>
        <end position="375"/>
    </location>
</feature>
<dbReference type="OrthoDB" id="9777699at2"/>
<evidence type="ECO:0000313" key="9">
    <source>
        <dbReference type="EMBL" id="TFZ07465.1"/>
    </source>
</evidence>
<comment type="similarity">
    <text evidence="7">Belongs to the TRAP transporter large permease family.</text>
</comment>
<evidence type="ECO:0000256" key="2">
    <source>
        <dbReference type="ARBA" id="ARBA00022475"/>
    </source>
</evidence>
<comment type="caution">
    <text evidence="7">Lacks conserved residue(s) required for the propagation of feature annotation.</text>
</comment>
<evidence type="ECO:0000256" key="4">
    <source>
        <dbReference type="ARBA" id="ARBA00022692"/>
    </source>
</evidence>
<feature type="transmembrane region" description="Helical" evidence="7">
    <location>
        <begin position="168"/>
        <end position="191"/>
    </location>
</feature>
<keyword evidence="3 7" id="KW-0997">Cell inner membrane</keyword>
<evidence type="ECO:0000256" key="5">
    <source>
        <dbReference type="ARBA" id="ARBA00022989"/>
    </source>
</evidence>
<comment type="subunit">
    <text evidence="7">The complex comprises the extracytoplasmic solute receptor protein and the two transmembrane proteins.</text>
</comment>
<dbReference type="AlphaFoldDB" id="A0A4Z0CBG5"/>
<feature type="transmembrane region" description="Helical" evidence="7">
    <location>
        <begin position="312"/>
        <end position="342"/>
    </location>
</feature>
<evidence type="ECO:0000256" key="3">
    <source>
        <dbReference type="ARBA" id="ARBA00022519"/>
    </source>
</evidence>